<evidence type="ECO:0008006" key="4">
    <source>
        <dbReference type="Google" id="ProtNLM"/>
    </source>
</evidence>
<comment type="caution">
    <text evidence="2">The sequence shown here is derived from an EMBL/GenBank/DDBJ whole genome shotgun (WGS) entry which is preliminary data.</text>
</comment>
<keyword evidence="3" id="KW-1185">Reference proteome</keyword>
<evidence type="ECO:0000313" key="2">
    <source>
        <dbReference type="EMBL" id="GBM02200.1"/>
    </source>
</evidence>
<evidence type="ECO:0000313" key="3">
    <source>
        <dbReference type="Proteomes" id="UP000499080"/>
    </source>
</evidence>
<proteinExistence type="predicted"/>
<name>A0A4Y2CD74_ARAVE</name>
<dbReference type="AlphaFoldDB" id="A0A4Y2CD74"/>
<protein>
    <recommendedName>
        <fullName evidence="4">Secreted protein</fullName>
    </recommendedName>
</protein>
<feature type="signal peptide" evidence="1">
    <location>
        <begin position="1"/>
        <end position="16"/>
    </location>
</feature>
<organism evidence="2 3">
    <name type="scientific">Araneus ventricosus</name>
    <name type="common">Orbweaver spider</name>
    <name type="synonym">Epeira ventricosa</name>
    <dbReference type="NCBI Taxonomy" id="182803"/>
    <lineage>
        <taxon>Eukaryota</taxon>
        <taxon>Metazoa</taxon>
        <taxon>Ecdysozoa</taxon>
        <taxon>Arthropoda</taxon>
        <taxon>Chelicerata</taxon>
        <taxon>Arachnida</taxon>
        <taxon>Araneae</taxon>
        <taxon>Araneomorphae</taxon>
        <taxon>Entelegynae</taxon>
        <taxon>Araneoidea</taxon>
        <taxon>Araneidae</taxon>
        <taxon>Araneus</taxon>
    </lineage>
</organism>
<gene>
    <name evidence="2" type="ORF">AVEN_190614_1</name>
</gene>
<sequence>MKNMFLFSLLLGVSAAQSIKNLRFSIKERSKTPSLPFSVTLSINSAVKPGIASLNAGEGMPSETGQLASWQPPISSEEYLNSEQVSISGVFLCSSPQCACKKVMTSKICFVPLEAFGSRL</sequence>
<reference evidence="2 3" key="1">
    <citation type="journal article" date="2019" name="Sci. Rep.">
        <title>Orb-weaving spider Araneus ventricosus genome elucidates the spidroin gene catalogue.</title>
        <authorList>
            <person name="Kono N."/>
            <person name="Nakamura H."/>
            <person name="Ohtoshi R."/>
            <person name="Moran D.A.P."/>
            <person name="Shinohara A."/>
            <person name="Yoshida Y."/>
            <person name="Fujiwara M."/>
            <person name="Mori M."/>
            <person name="Tomita M."/>
            <person name="Arakawa K."/>
        </authorList>
    </citation>
    <scope>NUCLEOTIDE SEQUENCE [LARGE SCALE GENOMIC DNA]</scope>
</reference>
<keyword evidence="1" id="KW-0732">Signal</keyword>
<evidence type="ECO:0000256" key="1">
    <source>
        <dbReference type="SAM" id="SignalP"/>
    </source>
</evidence>
<dbReference type="EMBL" id="BGPR01000177">
    <property type="protein sequence ID" value="GBM02200.1"/>
    <property type="molecule type" value="Genomic_DNA"/>
</dbReference>
<dbReference type="Proteomes" id="UP000499080">
    <property type="component" value="Unassembled WGS sequence"/>
</dbReference>
<accession>A0A4Y2CD74</accession>
<feature type="chain" id="PRO_5021211199" description="Secreted protein" evidence="1">
    <location>
        <begin position="17"/>
        <end position="120"/>
    </location>
</feature>